<evidence type="ECO:0000313" key="4">
    <source>
        <dbReference type="EMBL" id="QDQ28979.1"/>
    </source>
</evidence>
<dbReference type="InterPro" id="IPR016181">
    <property type="entry name" value="Acyl_CoA_acyltransferase"/>
</dbReference>
<dbReference type="PROSITE" id="PS51186">
    <property type="entry name" value="GNAT"/>
    <property type="match status" value="1"/>
</dbReference>
<dbReference type="AlphaFoldDB" id="A0A516SLD8"/>
<evidence type="ECO:0000256" key="1">
    <source>
        <dbReference type="ARBA" id="ARBA00022679"/>
    </source>
</evidence>
<keyword evidence="2" id="KW-0012">Acyltransferase</keyword>
<dbReference type="PANTHER" id="PTHR43877">
    <property type="entry name" value="AMINOALKYLPHOSPHONATE N-ACETYLTRANSFERASE-RELATED-RELATED"/>
    <property type="match status" value="1"/>
</dbReference>
<evidence type="ECO:0000259" key="3">
    <source>
        <dbReference type="PROSITE" id="PS51186"/>
    </source>
</evidence>
<dbReference type="RefSeq" id="WP_144280361.1">
    <property type="nucleotide sequence ID" value="NZ_CP041730.1"/>
</dbReference>
<name>A0A516SLD8_9NEIS</name>
<dbReference type="OrthoDB" id="9799092at2"/>
<dbReference type="Proteomes" id="UP000317550">
    <property type="component" value="Chromosome"/>
</dbReference>
<dbReference type="InterPro" id="IPR050832">
    <property type="entry name" value="Bact_Acetyltransf"/>
</dbReference>
<dbReference type="PANTHER" id="PTHR43877:SF1">
    <property type="entry name" value="ACETYLTRANSFERASE"/>
    <property type="match status" value="1"/>
</dbReference>
<evidence type="ECO:0000313" key="5">
    <source>
        <dbReference type="Proteomes" id="UP000317550"/>
    </source>
</evidence>
<organism evidence="4 5">
    <name type="scientific">Chitinimonas arctica</name>
    <dbReference type="NCBI Taxonomy" id="2594795"/>
    <lineage>
        <taxon>Bacteria</taxon>
        <taxon>Pseudomonadati</taxon>
        <taxon>Pseudomonadota</taxon>
        <taxon>Betaproteobacteria</taxon>
        <taxon>Neisseriales</taxon>
        <taxon>Chitinibacteraceae</taxon>
        <taxon>Chitinimonas</taxon>
    </lineage>
</organism>
<accession>A0A516SLD8</accession>
<dbReference type="CDD" id="cd04301">
    <property type="entry name" value="NAT_SF"/>
    <property type="match status" value="1"/>
</dbReference>
<keyword evidence="5" id="KW-1185">Reference proteome</keyword>
<dbReference type="InterPro" id="IPR000182">
    <property type="entry name" value="GNAT_dom"/>
</dbReference>
<reference evidence="5" key="1">
    <citation type="submission" date="2019-07" db="EMBL/GenBank/DDBJ databases">
        <title>Chitinimonas sp. nov., isolated from Ny-Alesund, arctica soil.</title>
        <authorList>
            <person name="Xu Q."/>
            <person name="Peng F."/>
        </authorList>
    </citation>
    <scope>NUCLEOTIDE SEQUENCE [LARGE SCALE GENOMIC DNA]</scope>
    <source>
        <strain evidence="5">R3-44</strain>
    </source>
</reference>
<dbReference type="Pfam" id="PF00583">
    <property type="entry name" value="Acetyltransf_1"/>
    <property type="match status" value="1"/>
</dbReference>
<keyword evidence="1 4" id="KW-0808">Transferase</keyword>
<dbReference type="SUPFAM" id="SSF55729">
    <property type="entry name" value="Acyl-CoA N-acyltransferases (Nat)"/>
    <property type="match status" value="1"/>
</dbReference>
<sequence length="175" mass="19452">MLIRLASGDDAALWQAIRLEALQNHPEAFGSSYQEERDMPLATVAAKLIDPLNRVWVAEEGGQLLGTATARRESAAKARHRTSLFAMYVVPSARQRGIGRQLVEAVIRSARDELEADWLQLGVERNNQAAFTLYQRLGFVSWGCEPDSLRVNGQSYDEYHMALDLRATRTHAGGA</sequence>
<feature type="domain" description="N-acetyltransferase" evidence="3">
    <location>
        <begin position="1"/>
        <end position="166"/>
    </location>
</feature>
<evidence type="ECO:0000256" key="2">
    <source>
        <dbReference type="ARBA" id="ARBA00023315"/>
    </source>
</evidence>
<dbReference type="Gene3D" id="3.40.630.30">
    <property type="match status" value="1"/>
</dbReference>
<proteinExistence type="predicted"/>
<dbReference type="GO" id="GO:0016747">
    <property type="term" value="F:acyltransferase activity, transferring groups other than amino-acyl groups"/>
    <property type="evidence" value="ECO:0007669"/>
    <property type="project" value="InterPro"/>
</dbReference>
<dbReference type="KEGG" id="cari:FNU76_22985"/>
<protein>
    <submittedName>
        <fullName evidence="4">GNAT family N-acetyltransferase</fullName>
    </submittedName>
</protein>
<gene>
    <name evidence="4" type="ORF">FNU76_22985</name>
</gene>
<dbReference type="EMBL" id="CP041730">
    <property type="protein sequence ID" value="QDQ28979.1"/>
    <property type="molecule type" value="Genomic_DNA"/>
</dbReference>